<dbReference type="PROSITE" id="PS51278">
    <property type="entry name" value="GATASE_TYPE_2"/>
    <property type="match status" value="1"/>
</dbReference>
<comment type="similarity">
    <text evidence="2">Belongs to the asparagine synthetase family.</text>
</comment>
<evidence type="ECO:0000256" key="9">
    <source>
        <dbReference type="PIRSR" id="PIRSR001589-2"/>
    </source>
</evidence>
<dbReference type="Pfam" id="PF00733">
    <property type="entry name" value="Asn_synthase"/>
    <property type="match status" value="1"/>
</dbReference>
<dbReference type="PATRIC" id="fig|269796.9.peg.3234"/>
<dbReference type="GO" id="GO:0006529">
    <property type="term" value="P:asparagine biosynthetic process"/>
    <property type="evidence" value="ECO:0007669"/>
    <property type="project" value="UniProtKB-KW"/>
</dbReference>
<evidence type="ECO:0000256" key="4">
    <source>
        <dbReference type="ARBA" id="ARBA00022741"/>
    </source>
</evidence>
<keyword evidence="13" id="KW-1185">Reference proteome</keyword>
<comment type="pathway">
    <text evidence="1">Amino-acid biosynthesis; L-asparagine biosynthesis; L-asparagine from L-aspartate (L-Gln route): step 1/1.</text>
</comment>
<protein>
    <recommendedName>
        <fullName evidence="3">asparagine synthase (glutamine-hydrolyzing)</fullName>
        <ecNumber evidence="3">6.3.5.4</ecNumber>
    </recommendedName>
</protein>
<dbReference type="SUPFAM" id="SSF52402">
    <property type="entry name" value="Adenine nucleotide alpha hydrolases-like"/>
    <property type="match status" value="1"/>
</dbReference>
<accession>Q2RPM9</accession>
<dbReference type="KEGG" id="rru:Rru_A3121"/>
<evidence type="ECO:0000256" key="5">
    <source>
        <dbReference type="ARBA" id="ARBA00022840"/>
    </source>
</evidence>
<evidence type="ECO:0000256" key="8">
    <source>
        <dbReference type="PIRSR" id="PIRSR001589-1"/>
    </source>
</evidence>
<feature type="active site" description="For GATase activity" evidence="8">
    <location>
        <position position="2"/>
    </location>
</feature>
<feature type="binding site" evidence="9">
    <location>
        <position position="292"/>
    </location>
    <ligand>
        <name>ATP</name>
        <dbReference type="ChEBI" id="CHEBI:30616"/>
    </ligand>
</feature>
<feature type="domain" description="Glutamine amidotransferase type-2" evidence="11">
    <location>
        <begin position="2"/>
        <end position="214"/>
    </location>
</feature>
<dbReference type="InterPro" id="IPR014729">
    <property type="entry name" value="Rossmann-like_a/b/a_fold"/>
</dbReference>
<dbReference type="Gene3D" id="3.60.20.10">
    <property type="entry name" value="Glutamine Phosphoribosylpyrophosphate, subunit 1, domain 1"/>
    <property type="match status" value="1"/>
</dbReference>
<dbReference type="InterPro" id="IPR017539">
    <property type="entry name" value="XrtA_amidotfase"/>
</dbReference>
<feature type="binding site" evidence="9">
    <location>
        <position position="100"/>
    </location>
    <ligand>
        <name>L-glutamine</name>
        <dbReference type="ChEBI" id="CHEBI:58359"/>
    </ligand>
</feature>
<evidence type="ECO:0000256" key="1">
    <source>
        <dbReference type="ARBA" id="ARBA00005187"/>
    </source>
</evidence>
<dbReference type="STRING" id="269796.Rru_A3121"/>
<evidence type="ECO:0000256" key="2">
    <source>
        <dbReference type="ARBA" id="ARBA00005752"/>
    </source>
</evidence>
<organism evidence="12 13">
    <name type="scientific">Rhodospirillum rubrum (strain ATCC 11170 / ATH 1.1.1 / DSM 467 / LMG 4362 / NCIMB 8255 / S1)</name>
    <dbReference type="NCBI Taxonomy" id="269796"/>
    <lineage>
        <taxon>Bacteria</taxon>
        <taxon>Pseudomonadati</taxon>
        <taxon>Pseudomonadota</taxon>
        <taxon>Alphaproteobacteria</taxon>
        <taxon>Rhodospirillales</taxon>
        <taxon>Rhodospirillaceae</taxon>
        <taxon>Rhodospirillum</taxon>
    </lineage>
</organism>
<dbReference type="AlphaFoldDB" id="Q2RPM9"/>
<reference evidence="12 13" key="1">
    <citation type="journal article" date="2011" name="Stand. Genomic Sci.">
        <title>Complete genome sequence of Rhodospirillum rubrum type strain (S1).</title>
        <authorList>
            <person name="Munk A.C."/>
            <person name="Copeland A."/>
            <person name="Lucas S."/>
            <person name="Lapidus A."/>
            <person name="Del Rio T.G."/>
            <person name="Barry K."/>
            <person name="Detter J.C."/>
            <person name="Hammon N."/>
            <person name="Israni S."/>
            <person name="Pitluck S."/>
            <person name="Brettin T."/>
            <person name="Bruce D."/>
            <person name="Han C."/>
            <person name="Tapia R."/>
            <person name="Gilna P."/>
            <person name="Schmutz J."/>
            <person name="Larimer F."/>
            <person name="Land M."/>
            <person name="Kyrpides N.C."/>
            <person name="Mavromatis K."/>
            <person name="Richardson P."/>
            <person name="Rohde M."/>
            <person name="Goker M."/>
            <person name="Klenk H.P."/>
            <person name="Zhang Y."/>
            <person name="Roberts G.P."/>
            <person name="Reslewic S."/>
            <person name="Schwartz D.C."/>
        </authorList>
    </citation>
    <scope>NUCLEOTIDE SEQUENCE [LARGE SCALE GENOMIC DNA]</scope>
    <source>
        <strain evidence="13">ATCC 11170 / ATH 1.1.1 / DSM 467 / LMG 4362 / NCIMB 8255 / S1</strain>
    </source>
</reference>
<evidence type="ECO:0000256" key="10">
    <source>
        <dbReference type="PIRSR" id="PIRSR001589-3"/>
    </source>
</evidence>
<dbReference type="InterPro" id="IPR001962">
    <property type="entry name" value="Asn_synthase"/>
</dbReference>
<dbReference type="PANTHER" id="PTHR43284">
    <property type="entry name" value="ASPARAGINE SYNTHETASE (GLUTAMINE-HYDROLYZING)"/>
    <property type="match status" value="1"/>
</dbReference>
<dbReference type="GO" id="GO:0005829">
    <property type="term" value="C:cytosol"/>
    <property type="evidence" value="ECO:0007669"/>
    <property type="project" value="TreeGrafter"/>
</dbReference>
<dbReference type="Gene3D" id="3.40.50.620">
    <property type="entry name" value="HUPs"/>
    <property type="match status" value="2"/>
</dbReference>
<dbReference type="PANTHER" id="PTHR43284:SF1">
    <property type="entry name" value="ASPARAGINE SYNTHETASE"/>
    <property type="match status" value="1"/>
</dbReference>
<dbReference type="GO" id="GO:0004066">
    <property type="term" value="F:asparagine synthase (glutamine-hydrolyzing) activity"/>
    <property type="evidence" value="ECO:0007669"/>
    <property type="project" value="UniProtKB-EC"/>
</dbReference>
<sequence length="641" mass="70060">MCGLVGIYHPTASRPVDRALVEAMNQRQFHRGPDDGGVFIGPGIGLGHRRLSIVDLGGGRQPMTNDGGGVVLVYNGELYNNAELVAELKAAGHVFRTASDTETVIHAWEEWGEDSVRHLRGMFAYALWDDRSQTLFLARDRLGIKPLHYTCLADGRVMFGSELKSLTGVEDIPKVVDPLAIEDFLAYGYVPDPRSIFKDILKLEAGHTLTFRRGEAPGRPHCYWDVSFTTPSRPAKTDDLCAEVIDRLDEAVRCHLVADVPVGAFLSGGVDSSAMVALMAGATDRPVETCSIAFSEARFDESAYAKTVAERYGTHHRVHTLPAQALSEVGPLTAIYDEPFADSSALPTLKVCQAARETVTVALSGDGGDELFAGYRRYRFHTAEEAVRRILPQAARGPLFGALGRVYPKLDWAPQVLRAKSTFQALGRDRVEGYFNAVSVIPDGLRRGLYSKTMRAELAGYGASEVLRRHMTRAPADHPLSIAQYVDLKTWLPGDILTKVDRASMATSLEVRVPMLDHRFVEWTAGLSPDLKLSGGTGKYLLKRALRPLLPDEVLYRRKMGFSIPLTDWLRGPWSGRTRALAGRSALVTSGLFDGAAVAKLVEQHLGGNWDHGAALYALIVLDDFLTAHVGAACLPARMSA</sequence>
<dbReference type="NCBIfam" id="TIGR03108">
    <property type="entry name" value="eps_aminotran_1"/>
    <property type="match status" value="1"/>
</dbReference>
<keyword evidence="12" id="KW-0436">Ligase</keyword>
<gene>
    <name evidence="12" type="ordered locus">Rru_A3121</name>
</gene>
<name>Q2RPM9_RHORT</name>
<evidence type="ECO:0000256" key="3">
    <source>
        <dbReference type="ARBA" id="ARBA00012737"/>
    </source>
</evidence>
<dbReference type="Pfam" id="PF13537">
    <property type="entry name" value="GATase_7"/>
    <property type="match status" value="1"/>
</dbReference>
<dbReference type="InterPro" id="IPR006426">
    <property type="entry name" value="Asn_synth_AEB"/>
</dbReference>
<dbReference type="RefSeq" id="WP_011390869.1">
    <property type="nucleotide sequence ID" value="NC_007643.1"/>
</dbReference>
<dbReference type="CDD" id="cd00712">
    <property type="entry name" value="AsnB"/>
    <property type="match status" value="1"/>
</dbReference>
<dbReference type="SUPFAM" id="SSF56235">
    <property type="entry name" value="N-terminal nucleophile aminohydrolases (Ntn hydrolases)"/>
    <property type="match status" value="1"/>
</dbReference>
<dbReference type="Proteomes" id="UP000001929">
    <property type="component" value="Chromosome"/>
</dbReference>
<keyword evidence="8" id="KW-0028">Amino-acid biosynthesis</keyword>
<feature type="binding site" evidence="9">
    <location>
        <begin position="364"/>
        <end position="365"/>
    </location>
    <ligand>
        <name>ATP</name>
        <dbReference type="ChEBI" id="CHEBI:30616"/>
    </ligand>
</feature>
<dbReference type="InterPro" id="IPR017932">
    <property type="entry name" value="GATase_2_dom"/>
</dbReference>
<keyword evidence="4 9" id="KW-0547">Nucleotide-binding</keyword>
<dbReference type="CDD" id="cd01991">
    <property type="entry name" value="Asn_synthase_B_C"/>
    <property type="match status" value="1"/>
</dbReference>
<comment type="catalytic activity">
    <reaction evidence="7">
        <text>L-aspartate + L-glutamine + ATP + H2O = L-asparagine + L-glutamate + AMP + diphosphate + H(+)</text>
        <dbReference type="Rhea" id="RHEA:12228"/>
        <dbReference type="ChEBI" id="CHEBI:15377"/>
        <dbReference type="ChEBI" id="CHEBI:15378"/>
        <dbReference type="ChEBI" id="CHEBI:29985"/>
        <dbReference type="ChEBI" id="CHEBI:29991"/>
        <dbReference type="ChEBI" id="CHEBI:30616"/>
        <dbReference type="ChEBI" id="CHEBI:33019"/>
        <dbReference type="ChEBI" id="CHEBI:58048"/>
        <dbReference type="ChEBI" id="CHEBI:58359"/>
        <dbReference type="ChEBI" id="CHEBI:456215"/>
        <dbReference type="EC" id="6.3.5.4"/>
    </reaction>
</comment>
<dbReference type="PIRSF" id="PIRSF001589">
    <property type="entry name" value="Asn_synthetase_glu-h"/>
    <property type="match status" value="1"/>
</dbReference>
<evidence type="ECO:0000256" key="7">
    <source>
        <dbReference type="ARBA" id="ARBA00048741"/>
    </source>
</evidence>
<dbReference type="NCBIfam" id="TIGR01536">
    <property type="entry name" value="asn_synth_AEB"/>
    <property type="match status" value="1"/>
</dbReference>
<evidence type="ECO:0000313" key="13">
    <source>
        <dbReference type="Proteomes" id="UP000001929"/>
    </source>
</evidence>
<dbReference type="InterPro" id="IPR051786">
    <property type="entry name" value="ASN_synthetase/amidase"/>
</dbReference>
<keyword evidence="6 8" id="KW-0315">Glutamine amidotransferase</keyword>
<dbReference type="GO" id="GO:0005524">
    <property type="term" value="F:ATP binding"/>
    <property type="evidence" value="ECO:0007669"/>
    <property type="project" value="UniProtKB-KW"/>
</dbReference>
<dbReference type="InterPro" id="IPR033738">
    <property type="entry name" value="AsnB_N"/>
</dbReference>
<keyword evidence="5 9" id="KW-0067">ATP-binding</keyword>
<dbReference type="PhylomeDB" id="Q2RPM9"/>
<evidence type="ECO:0000256" key="6">
    <source>
        <dbReference type="ARBA" id="ARBA00022962"/>
    </source>
</evidence>
<evidence type="ECO:0000259" key="11">
    <source>
        <dbReference type="PROSITE" id="PS51278"/>
    </source>
</evidence>
<feature type="site" description="Important for beta-aspartyl-AMP intermediate formation" evidence="10">
    <location>
        <position position="366"/>
    </location>
</feature>
<dbReference type="EnsemblBacteria" id="ABC23916">
    <property type="protein sequence ID" value="ABC23916"/>
    <property type="gene ID" value="Rru_A3121"/>
</dbReference>
<dbReference type="EMBL" id="CP000230">
    <property type="protein sequence ID" value="ABC23916.1"/>
    <property type="molecule type" value="Genomic_DNA"/>
</dbReference>
<evidence type="ECO:0000313" key="12">
    <source>
        <dbReference type="EMBL" id="ABC23916.1"/>
    </source>
</evidence>
<dbReference type="InterPro" id="IPR029055">
    <property type="entry name" value="Ntn_hydrolases_N"/>
</dbReference>
<dbReference type="HOGENOM" id="CLU_014658_3_1_5"/>
<dbReference type="eggNOG" id="COG0367">
    <property type="taxonomic scope" value="Bacteria"/>
</dbReference>
<proteinExistence type="inferred from homology"/>
<keyword evidence="8" id="KW-0061">Asparagine biosynthesis</keyword>
<dbReference type="EC" id="6.3.5.4" evidence="3"/>